<keyword evidence="3" id="KW-0808">Transferase</keyword>
<evidence type="ECO:0000256" key="15">
    <source>
        <dbReference type="SAM" id="Phobius"/>
    </source>
</evidence>
<comment type="caution">
    <text evidence="19">The sequence shown here is derived from an EMBL/GenBank/DDBJ whole genome shotgun (WGS) entry which is preliminary data.</text>
</comment>
<dbReference type="GO" id="GO:0005524">
    <property type="term" value="F:ATP binding"/>
    <property type="evidence" value="ECO:0007669"/>
    <property type="project" value="UniProtKB-UniRule"/>
</dbReference>
<organism evidence="19 20">
    <name type="scientific">Panicum virgatum</name>
    <name type="common">Blackwell switchgrass</name>
    <dbReference type="NCBI Taxonomy" id="38727"/>
    <lineage>
        <taxon>Eukaryota</taxon>
        <taxon>Viridiplantae</taxon>
        <taxon>Streptophyta</taxon>
        <taxon>Embryophyta</taxon>
        <taxon>Tracheophyta</taxon>
        <taxon>Spermatophyta</taxon>
        <taxon>Magnoliopsida</taxon>
        <taxon>Liliopsida</taxon>
        <taxon>Poales</taxon>
        <taxon>Poaceae</taxon>
        <taxon>PACMAD clade</taxon>
        <taxon>Panicoideae</taxon>
        <taxon>Panicodae</taxon>
        <taxon>Paniceae</taxon>
        <taxon>Panicinae</taxon>
        <taxon>Panicum</taxon>
        <taxon>Panicum sect. Hiantes</taxon>
    </lineage>
</organism>
<evidence type="ECO:0000313" key="19">
    <source>
        <dbReference type="EMBL" id="KAG2624404.1"/>
    </source>
</evidence>
<reference evidence="19" key="1">
    <citation type="submission" date="2020-05" db="EMBL/GenBank/DDBJ databases">
        <title>WGS assembly of Panicum virgatum.</title>
        <authorList>
            <person name="Lovell J.T."/>
            <person name="Jenkins J."/>
            <person name="Shu S."/>
            <person name="Juenger T.E."/>
            <person name="Schmutz J."/>
        </authorList>
    </citation>
    <scope>NUCLEOTIDE SEQUENCE</scope>
    <source>
        <strain evidence="19">AP13</strain>
    </source>
</reference>
<dbReference type="FunFam" id="3.30.430.20:FF:000005">
    <property type="entry name" value="Cysteine-rich receptor-like protein kinase 2"/>
    <property type="match status" value="1"/>
</dbReference>
<dbReference type="InterPro" id="IPR011009">
    <property type="entry name" value="Kinase-like_dom_sf"/>
</dbReference>
<evidence type="ECO:0000256" key="3">
    <source>
        <dbReference type="ARBA" id="ARBA00022679"/>
    </source>
</evidence>
<keyword evidence="6 13" id="KW-0547">Nucleotide-binding</keyword>
<evidence type="ECO:0008006" key="21">
    <source>
        <dbReference type="Google" id="ProtNLM"/>
    </source>
</evidence>
<keyword evidence="1" id="KW-0723">Serine/threonine-protein kinase</keyword>
<evidence type="ECO:0000256" key="9">
    <source>
        <dbReference type="ARBA" id="ARBA00023170"/>
    </source>
</evidence>
<evidence type="ECO:0000256" key="8">
    <source>
        <dbReference type="ARBA" id="ARBA00022840"/>
    </source>
</evidence>
<dbReference type="Gene3D" id="3.30.430.20">
    <property type="entry name" value="Gnk2 domain, C-X8-C-X2-C motif"/>
    <property type="match status" value="2"/>
</dbReference>
<feature type="binding site" evidence="13">
    <location>
        <position position="371"/>
    </location>
    <ligand>
        <name>ATP</name>
        <dbReference type="ChEBI" id="CHEBI:30616"/>
    </ligand>
</feature>
<keyword evidence="15" id="KW-0812">Transmembrane</keyword>
<dbReference type="PANTHER" id="PTHR47973">
    <property type="entry name" value="CYSTEINE-RICH RECEPTOR-LIKE PROTEIN KINASE 3"/>
    <property type="match status" value="1"/>
</dbReference>
<dbReference type="EMBL" id="CM029041">
    <property type="protein sequence ID" value="KAG2624404.1"/>
    <property type="molecule type" value="Genomic_DNA"/>
</dbReference>
<dbReference type="AlphaFoldDB" id="A0A8T0UU13"/>
<comment type="catalytic activity">
    <reaction evidence="11">
        <text>L-seryl-[protein] + ATP = O-phospho-L-seryl-[protein] + ADP + H(+)</text>
        <dbReference type="Rhea" id="RHEA:17989"/>
        <dbReference type="Rhea" id="RHEA-COMP:9863"/>
        <dbReference type="Rhea" id="RHEA-COMP:11604"/>
        <dbReference type="ChEBI" id="CHEBI:15378"/>
        <dbReference type="ChEBI" id="CHEBI:29999"/>
        <dbReference type="ChEBI" id="CHEBI:30616"/>
        <dbReference type="ChEBI" id="CHEBI:83421"/>
        <dbReference type="ChEBI" id="CHEBI:456216"/>
    </reaction>
</comment>
<feature type="region of interest" description="Disordered" evidence="14">
    <location>
        <begin position="622"/>
        <end position="669"/>
    </location>
</feature>
<keyword evidence="15" id="KW-1133">Transmembrane helix</keyword>
<evidence type="ECO:0000256" key="5">
    <source>
        <dbReference type="ARBA" id="ARBA00022737"/>
    </source>
</evidence>
<keyword evidence="2" id="KW-0597">Phosphoprotein</keyword>
<evidence type="ECO:0000256" key="16">
    <source>
        <dbReference type="SAM" id="SignalP"/>
    </source>
</evidence>
<dbReference type="PROSITE" id="PS00107">
    <property type="entry name" value="PROTEIN_KINASE_ATP"/>
    <property type="match status" value="1"/>
</dbReference>
<comment type="catalytic activity">
    <reaction evidence="12">
        <text>L-threonyl-[protein] + ATP = O-phospho-L-threonyl-[protein] + ADP + H(+)</text>
        <dbReference type="Rhea" id="RHEA:46608"/>
        <dbReference type="Rhea" id="RHEA-COMP:11060"/>
        <dbReference type="Rhea" id="RHEA-COMP:11605"/>
        <dbReference type="ChEBI" id="CHEBI:15378"/>
        <dbReference type="ChEBI" id="CHEBI:30013"/>
        <dbReference type="ChEBI" id="CHEBI:30616"/>
        <dbReference type="ChEBI" id="CHEBI:61977"/>
        <dbReference type="ChEBI" id="CHEBI:456216"/>
    </reaction>
</comment>
<dbReference type="Pfam" id="PF01657">
    <property type="entry name" value="Stress-antifung"/>
    <property type="match status" value="2"/>
</dbReference>
<sequence length="669" mass="71845">MPRRRAGSAHLHPLLPAAAAAVLTHLLLLLLLLLLAAADEQGTPAILATVCGATQTPDPEGFDVSFVTTLEMIYQNVTRSGFGAAGSGAGNNTVFGLGQCLAYLSPTDCQLCYAQSRVKLPHCLPADAGRIYLDGCFLRYGADNFAAAATDASDTAVCGSNSTAGGGAPAPGFAFAAAAAALVRNVTAAAPGARDYYYASASAEPGRAYAAAQCWRSLNASACAACVESARDRVLRQCLPGAAEGYGLNAGCVVRYSTRPFYLPAEAASGGGGSSSRHIVIIVIASVFSALAVIGIALVWTKMRSRRDNLHDDMDGSGEIIRAIAASHLSFKYQELRRATDEFNQINKLGQGGYGAVYKGVLPDGREVAVKRLFFNTRQWADQFFNEVRLVSQVQHKNLVKLLGCSVEGPESLLVYEYLCNTSLDHYLFDAFKKNALDWERRFEIILGTAEGLSYLHNASEIRIIHRDIKASNILLDERFRPKIADFGLARNFMEDQSHLSTGLAGTFGYMAPEYIVHGQLTEKADIYSYGVLVLEIVTGRKNHNSVASSAEGLSLMALIWKHYNAGTLIELLDPNLREQCSEEEALQVFHVGLLCAQASPNLRPPMWKVVEMLSGRDKVLPRPTQPPFIDVKGSNAKSDGSGSTSLLSSSDKSPFSLNQLSVSGVEAR</sequence>
<dbReference type="InterPro" id="IPR002902">
    <property type="entry name" value="GNK2"/>
</dbReference>
<dbReference type="InterPro" id="IPR000719">
    <property type="entry name" value="Prot_kinase_dom"/>
</dbReference>
<evidence type="ECO:0000256" key="14">
    <source>
        <dbReference type="SAM" id="MobiDB-lite"/>
    </source>
</evidence>
<gene>
    <name evidence="19" type="ORF">PVAP13_3KG127500</name>
</gene>
<feature type="domain" description="Gnk2-homologous" evidence="18">
    <location>
        <begin position="44"/>
        <end position="145"/>
    </location>
</feature>
<feature type="domain" description="Protein kinase" evidence="17">
    <location>
        <begin position="343"/>
        <end position="630"/>
    </location>
</feature>
<keyword evidence="4 16" id="KW-0732">Signal</keyword>
<dbReference type="SUPFAM" id="SSF56112">
    <property type="entry name" value="Protein kinase-like (PK-like)"/>
    <property type="match status" value="1"/>
</dbReference>
<dbReference type="CDD" id="cd14066">
    <property type="entry name" value="STKc_IRAK"/>
    <property type="match status" value="1"/>
</dbReference>
<evidence type="ECO:0000256" key="4">
    <source>
        <dbReference type="ARBA" id="ARBA00022729"/>
    </source>
</evidence>
<protein>
    <recommendedName>
        <fullName evidence="21">Cysteine-rich receptor-like protein kinase 2</fullName>
    </recommendedName>
</protein>
<evidence type="ECO:0000256" key="2">
    <source>
        <dbReference type="ARBA" id="ARBA00022553"/>
    </source>
</evidence>
<dbReference type="CDD" id="cd23509">
    <property type="entry name" value="Gnk2-like"/>
    <property type="match status" value="2"/>
</dbReference>
<dbReference type="Pfam" id="PF07714">
    <property type="entry name" value="PK_Tyr_Ser-Thr"/>
    <property type="match status" value="1"/>
</dbReference>
<evidence type="ECO:0000256" key="12">
    <source>
        <dbReference type="ARBA" id="ARBA00047951"/>
    </source>
</evidence>
<dbReference type="Gene3D" id="1.10.510.10">
    <property type="entry name" value="Transferase(Phosphotransferase) domain 1"/>
    <property type="match status" value="1"/>
</dbReference>
<keyword evidence="5" id="KW-0677">Repeat</keyword>
<keyword evidence="8 13" id="KW-0067">ATP-binding</keyword>
<evidence type="ECO:0000256" key="13">
    <source>
        <dbReference type="PROSITE-ProRule" id="PRU10141"/>
    </source>
</evidence>
<keyword evidence="10" id="KW-0325">Glycoprotein</keyword>
<dbReference type="InterPro" id="IPR008271">
    <property type="entry name" value="Ser/Thr_kinase_AS"/>
</dbReference>
<keyword evidence="20" id="KW-1185">Reference proteome</keyword>
<dbReference type="InterPro" id="IPR038408">
    <property type="entry name" value="GNK2_sf"/>
</dbReference>
<evidence type="ECO:0000313" key="20">
    <source>
        <dbReference type="Proteomes" id="UP000823388"/>
    </source>
</evidence>
<dbReference type="SMART" id="SM00220">
    <property type="entry name" value="S_TKc"/>
    <property type="match status" value="1"/>
</dbReference>
<evidence type="ECO:0000256" key="6">
    <source>
        <dbReference type="ARBA" id="ARBA00022741"/>
    </source>
</evidence>
<dbReference type="PROSITE" id="PS00108">
    <property type="entry name" value="PROTEIN_KINASE_ST"/>
    <property type="match status" value="1"/>
</dbReference>
<feature type="chain" id="PRO_5035816123" description="Cysteine-rich receptor-like protein kinase 2" evidence="16">
    <location>
        <begin position="39"/>
        <end position="669"/>
    </location>
</feature>
<evidence type="ECO:0000259" key="17">
    <source>
        <dbReference type="PROSITE" id="PS50011"/>
    </source>
</evidence>
<name>A0A8T0UU13_PANVG</name>
<dbReference type="FunFam" id="3.30.200.20:FF:000177">
    <property type="entry name" value="Cysteine-rich receptor-like protein kinase 2"/>
    <property type="match status" value="1"/>
</dbReference>
<feature type="signal peptide" evidence="16">
    <location>
        <begin position="1"/>
        <end position="38"/>
    </location>
</feature>
<evidence type="ECO:0000256" key="7">
    <source>
        <dbReference type="ARBA" id="ARBA00022777"/>
    </source>
</evidence>
<dbReference type="InterPro" id="IPR052059">
    <property type="entry name" value="CR_Ser/Thr_kinase"/>
</dbReference>
<feature type="domain" description="Gnk2-homologous" evidence="18">
    <location>
        <begin position="157"/>
        <end position="261"/>
    </location>
</feature>
<keyword evidence="7" id="KW-0418">Kinase</keyword>
<dbReference type="PROSITE" id="PS50011">
    <property type="entry name" value="PROTEIN_KINASE_DOM"/>
    <property type="match status" value="1"/>
</dbReference>
<dbReference type="InterPro" id="IPR001245">
    <property type="entry name" value="Ser-Thr/Tyr_kinase_cat_dom"/>
</dbReference>
<evidence type="ECO:0000256" key="1">
    <source>
        <dbReference type="ARBA" id="ARBA00022527"/>
    </source>
</evidence>
<dbReference type="OrthoDB" id="1908121at2759"/>
<accession>A0A8T0UU13</accession>
<dbReference type="GO" id="GO:0004674">
    <property type="term" value="F:protein serine/threonine kinase activity"/>
    <property type="evidence" value="ECO:0007669"/>
    <property type="project" value="UniProtKB-KW"/>
</dbReference>
<dbReference type="FunFam" id="3.30.430.20:FF:000025">
    <property type="entry name" value="Cysteine-rich receptor-like protein kinase 2"/>
    <property type="match status" value="1"/>
</dbReference>
<proteinExistence type="predicted"/>
<dbReference type="InterPro" id="IPR017441">
    <property type="entry name" value="Protein_kinase_ATP_BS"/>
</dbReference>
<feature type="compositionally biased region" description="Low complexity" evidence="14">
    <location>
        <begin position="638"/>
        <end position="654"/>
    </location>
</feature>
<dbReference type="FunFam" id="1.10.510.10:FF:000336">
    <property type="entry name" value="Cysteine-rich receptor-like protein kinase 2"/>
    <property type="match status" value="1"/>
</dbReference>
<evidence type="ECO:0000259" key="18">
    <source>
        <dbReference type="PROSITE" id="PS51473"/>
    </source>
</evidence>
<feature type="transmembrane region" description="Helical" evidence="15">
    <location>
        <begin position="279"/>
        <end position="300"/>
    </location>
</feature>
<keyword evidence="15" id="KW-0472">Membrane</keyword>
<evidence type="ECO:0000256" key="10">
    <source>
        <dbReference type="ARBA" id="ARBA00023180"/>
    </source>
</evidence>
<dbReference type="Gene3D" id="3.30.200.20">
    <property type="entry name" value="Phosphorylase Kinase, domain 1"/>
    <property type="match status" value="1"/>
</dbReference>
<dbReference type="PROSITE" id="PS51473">
    <property type="entry name" value="GNK2"/>
    <property type="match status" value="2"/>
</dbReference>
<evidence type="ECO:0000256" key="11">
    <source>
        <dbReference type="ARBA" id="ARBA00047558"/>
    </source>
</evidence>
<dbReference type="Proteomes" id="UP000823388">
    <property type="component" value="Chromosome 3K"/>
</dbReference>
<keyword evidence="9" id="KW-0675">Receptor</keyword>